<dbReference type="Proteomes" id="UP001153331">
    <property type="component" value="Unassembled WGS sequence"/>
</dbReference>
<gene>
    <name evidence="1" type="ORF">OPT61_g2579</name>
</gene>
<keyword evidence="2" id="KW-1185">Reference proteome</keyword>
<protein>
    <submittedName>
        <fullName evidence="1">Uncharacterized protein</fullName>
    </submittedName>
</protein>
<name>A0ACC2IL82_9PLEO</name>
<evidence type="ECO:0000313" key="1">
    <source>
        <dbReference type="EMBL" id="KAJ8115889.1"/>
    </source>
</evidence>
<reference evidence="1" key="1">
    <citation type="submission" date="2022-11" db="EMBL/GenBank/DDBJ databases">
        <title>Genome Sequence of Boeremia exigua.</title>
        <authorList>
            <person name="Buettner E."/>
        </authorList>
    </citation>
    <scope>NUCLEOTIDE SEQUENCE</scope>
    <source>
        <strain evidence="1">CU02</strain>
    </source>
</reference>
<sequence>MATVRSRSPPGFPEPTSINLSRLLSRLEHTVLIEPSPQLRKSPYERARVSANIEHARTILLSLEHSSSTLPSKSKKAALQSDLQQKRETIKQLNQRIYELNQLDDTASEDSADSDDQDEDQFPSYAPRVKVEDGLDITSKEGEGNEALHNAAKNLTSQIRRRGQAAEADGTQVASGTSLHPSKATTTTGNASLAQAEALLSHDRNEQENLTESLLEMAKQLKAQSIHFSNTLDSDKGIVDRAISGLDNNQINMDAASQRMGTLRRMTEGKGWWDHTVLILQEYDLAVASLRHQYTRAPLPTNLKLSLRAVSNLTPPRGLAEYRCDREPRRSGPCASLLAFSRFSAVLPKAQEHQHILTSSTSTHLAASQPLIGCCLKMATMEMLSMGSRSLNHSNNDAEAEYDRLRDLARQEAAKRGSCFDRAHQAYESGDGARAHELSEEGKQHAAKMEQYNRQARDYIFRENNANGRVQDDTIDLHGLFVEEAEDVLEERIKAARSRGDDHLHVIVGKGNHSRNHVQKIKPRVEQVCRDLGLQYQTEENEGRIYVNLQGGAVHNMPPPPQHPQYGGDGYPGQQHGGQQHGGQNYGQQHGGQHQNQQNNQNNQNEEIEEMVRKGLPKLLKKLGCCNVMKYGVGDSEKRRPVVRWEVTSGKMQPRWYHGSILWGGIGLQALLGRTWSTLERVDDARSQFQYRLTQTAKSLTMEYHDVLLPTGTAPNSLPAEMQQSSCGLPEVENPQNWQNMVAAADFAYAERQSHVSEATDQILQPATSIRVMKEVIVEAQPVDEMQRSASIVAIRQPSVTIEATGPQASSMPGQPHMVTRDQLMMVAARKKSSNSIGTDDSPDAITPGETVTKQPRRLSRRASFRRSLGRAGSKVSNALLAALRSDSDDPSEESKSDKVMTAWQSFLIKHKQEEISMEGAFNSFQDTTEQAMNTKYQDLRGEGSFLIDEGTNKTTMKKPFKPWGEGKERMAARDGEEYTWLLRAKEQSVTKSPHCCPDSISQPYLSSKSPQVGARPLVCHAPEPRAYPTGSASPIHLTQTKVFEQAVESSDDLTHSPETGDQPAGMDAETNDECLGTPVLGKEYGLTCSKSTNRADGWAKESRTEAPKSLTPNKSRQDSVQPVGSQPAQTHERNTTY</sequence>
<evidence type="ECO:0000313" key="2">
    <source>
        <dbReference type="Proteomes" id="UP001153331"/>
    </source>
</evidence>
<comment type="caution">
    <text evidence="1">The sequence shown here is derived from an EMBL/GenBank/DDBJ whole genome shotgun (WGS) entry which is preliminary data.</text>
</comment>
<accession>A0ACC2IL82</accession>
<organism evidence="1 2">
    <name type="scientific">Boeremia exigua</name>
    <dbReference type="NCBI Taxonomy" id="749465"/>
    <lineage>
        <taxon>Eukaryota</taxon>
        <taxon>Fungi</taxon>
        <taxon>Dikarya</taxon>
        <taxon>Ascomycota</taxon>
        <taxon>Pezizomycotina</taxon>
        <taxon>Dothideomycetes</taxon>
        <taxon>Pleosporomycetidae</taxon>
        <taxon>Pleosporales</taxon>
        <taxon>Pleosporineae</taxon>
        <taxon>Didymellaceae</taxon>
        <taxon>Boeremia</taxon>
    </lineage>
</organism>
<dbReference type="EMBL" id="JAPHNI010000118">
    <property type="protein sequence ID" value="KAJ8115889.1"/>
    <property type="molecule type" value="Genomic_DNA"/>
</dbReference>
<proteinExistence type="predicted"/>